<reference evidence="1 2" key="1">
    <citation type="submission" date="2020-08" db="EMBL/GenBank/DDBJ databases">
        <title>Whole genome shotgun sequence of Actinocatenispora thailandica NBRC 105041.</title>
        <authorList>
            <person name="Komaki H."/>
            <person name="Tamura T."/>
        </authorList>
    </citation>
    <scope>NUCLEOTIDE SEQUENCE [LARGE SCALE GENOMIC DNA]</scope>
    <source>
        <strain evidence="1 2">NBRC 105041</strain>
    </source>
</reference>
<protein>
    <recommendedName>
        <fullName evidence="3">DUF1918 domain-containing protein</fullName>
    </recommendedName>
</protein>
<accession>A0A7R7DW75</accession>
<proteinExistence type="predicted"/>
<dbReference type="RefSeq" id="WP_203964531.1">
    <property type="nucleotide sequence ID" value="NZ_AP023355.1"/>
</dbReference>
<dbReference type="KEGG" id="atl:Athai_60100"/>
<name>A0A7R7DW75_9ACTN</name>
<evidence type="ECO:0000313" key="1">
    <source>
        <dbReference type="EMBL" id="BCJ38507.1"/>
    </source>
</evidence>
<sequence>MVVIPGDRVRIGRAPVVTVAEAYLRDPYLVQIVSTGGRVWWVDPATVRRVECGDRS</sequence>
<gene>
    <name evidence="1" type="ORF">Athai_60100</name>
</gene>
<evidence type="ECO:0000313" key="2">
    <source>
        <dbReference type="Proteomes" id="UP000611640"/>
    </source>
</evidence>
<keyword evidence="2" id="KW-1185">Reference proteome</keyword>
<dbReference type="EMBL" id="AP023355">
    <property type="protein sequence ID" value="BCJ38507.1"/>
    <property type="molecule type" value="Genomic_DNA"/>
</dbReference>
<dbReference type="Proteomes" id="UP000611640">
    <property type="component" value="Chromosome"/>
</dbReference>
<dbReference type="AlphaFoldDB" id="A0A7R7DW75"/>
<evidence type="ECO:0008006" key="3">
    <source>
        <dbReference type="Google" id="ProtNLM"/>
    </source>
</evidence>
<organism evidence="1 2">
    <name type="scientific">Actinocatenispora thailandica</name>
    <dbReference type="NCBI Taxonomy" id="227318"/>
    <lineage>
        <taxon>Bacteria</taxon>
        <taxon>Bacillati</taxon>
        <taxon>Actinomycetota</taxon>
        <taxon>Actinomycetes</taxon>
        <taxon>Micromonosporales</taxon>
        <taxon>Micromonosporaceae</taxon>
        <taxon>Actinocatenispora</taxon>
    </lineage>
</organism>